<dbReference type="Proteomes" id="UP000195331">
    <property type="component" value="Chromosome"/>
</dbReference>
<proteinExistence type="predicted"/>
<sequence>MVSEGVLMRLSGARMPLTRIRSAGSAWPIGTPPIVRLLRMLLTSELPVKPGICANRLLTFVWPLRPSSAQL</sequence>
<protein>
    <submittedName>
        <fullName evidence="1">Uncharacterized protein</fullName>
    </submittedName>
</protein>
<dbReference type="EMBL" id="CP020809">
    <property type="protein sequence ID" value="ART73136.1"/>
    <property type="molecule type" value="Genomic_DNA"/>
</dbReference>
<reference evidence="1 2" key="1">
    <citation type="submission" date="2017-04" db="EMBL/GenBank/DDBJ databases">
        <title>Whole Genome Sequence of 1,4-Dioxane Degrading Bacterium Mycobacterium dioxanotrophicus PH-06.</title>
        <authorList>
            <person name="He Y."/>
        </authorList>
    </citation>
    <scope>NUCLEOTIDE SEQUENCE [LARGE SCALE GENOMIC DNA]</scope>
    <source>
        <strain evidence="1 2">PH-06</strain>
    </source>
</reference>
<organism evidence="1 2">
    <name type="scientific">Mycobacterium dioxanotrophicus</name>
    <dbReference type="NCBI Taxonomy" id="482462"/>
    <lineage>
        <taxon>Bacteria</taxon>
        <taxon>Bacillati</taxon>
        <taxon>Actinomycetota</taxon>
        <taxon>Actinomycetes</taxon>
        <taxon>Mycobacteriales</taxon>
        <taxon>Mycobacteriaceae</taxon>
        <taxon>Mycobacterium</taxon>
    </lineage>
</organism>
<evidence type="ECO:0000313" key="1">
    <source>
        <dbReference type="EMBL" id="ART73136.1"/>
    </source>
</evidence>
<gene>
    <name evidence="1" type="ORF">BTO20_35420</name>
</gene>
<name>A0A1Y0CDQ9_9MYCO</name>
<keyword evidence="2" id="KW-1185">Reference proteome</keyword>
<dbReference type="KEGG" id="mdx:BTO20_35420"/>
<accession>A0A1Y0CDQ9</accession>
<dbReference type="AlphaFoldDB" id="A0A1Y0CDQ9"/>
<evidence type="ECO:0000313" key="2">
    <source>
        <dbReference type="Proteomes" id="UP000195331"/>
    </source>
</evidence>